<feature type="region of interest" description="Disordered" evidence="1">
    <location>
        <begin position="1"/>
        <end position="20"/>
    </location>
</feature>
<sequence>MNNSMKNLHTLMPEPDSKSGDFNVEQTQEWVYSQAGTTQPQQSYQHHEVTNYEKELVNSVFAKLQILFPVAGPKADQVGVHKVEWLKTFAVQKVNSEQLVQIGLNRARSEQGERIFWPSPRQFCSWCFSDNSDGLPRFDKAFREALKYYRPDIKHKHKWSHVVVRLAVEETGQWLFARGTEQAVRDAFERHLMIYSRRFKAGEDLAAPIHEALPMPGKASNDYMKNKRKLAEFRDKLNLQCRNG</sequence>
<dbReference type="EMBL" id="JAKIKS010000018">
    <property type="protein sequence ID" value="MCL1124133.1"/>
    <property type="molecule type" value="Genomic_DNA"/>
</dbReference>
<organism evidence="2 3">
    <name type="scientific">Shewanella surugensis</name>
    <dbReference type="NCBI Taxonomy" id="212020"/>
    <lineage>
        <taxon>Bacteria</taxon>
        <taxon>Pseudomonadati</taxon>
        <taxon>Pseudomonadota</taxon>
        <taxon>Gammaproteobacteria</taxon>
        <taxon>Alteromonadales</taxon>
        <taxon>Shewanellaceae</taxon>
        <taxon>Shewanella</taxon>
    </lineage>
</organism>
<evidence type="ECO:0000313" key="2">
    <source>
        <dbReference type="EMBL" id="MCL1124133.1"/>
    </source>
</evidence>
<dbReference type="Pfam" id="PF06992">
    <property type="entry name" value="Phage_lambda_P"/>
    <property type="match status" value="1"/>
</dbReference>
<comment type="caution">
    <text evidence="2">The sequence shown here is derived from an EMBL/GenBank/DDBJ whole genome shotgun (WGS) entry which is preliminary data.</text>
</comment>
<name>A0ABT0L8V5_9GAMM</name>
<accession>A0ABT0L8V5</accession>
<evidence type="ECO:0000313" key="3">
    <source>
        <dbReference type="Proteomes" id="UP001203423"/>
    </source>
</evidence>
<keyword evidence="3" id="KW-1185">Reference proteome</keyword>
<dbReference type="InterPro" id="IPR009731">
    <property type="entry name" value="P-like"/>
</dbReference>
<reference evidence="2 3" key="1">
    <citation type="submission" date="2022-01" db="EMBL/GenBank/DDBJ databases">
        <title>Whole genome-based taxonomy of the Shewanellaceae.</title>
        <authorList>
            <person name="Martin-Rodriguez A.J."/>
        </authorList>
    </citation>
    <scope>NUCLEOTIDE SEQUENCE [LARGE SCALE GENOMIC DNA]</scope>
    <source>
        <strain evidence="2 3">DSM 17177</strain>
    </source>
</reference>
<proteinExistence type="predicted"/>
<protein>
    <submittedName>
        <fullName evidence="2">Replication protein P</fullName>
    </submittedName>
</protein>
<gene>
    <name evidence="2" type="ORF">L2764_06500</name>
</gene>
<evidence type="ECO:0000256" key="1">
    <source>
        <dbReference type="SAM" id="MobiDB-lite"/>
    </source>
</evidence>
<dbReference type="Proteomes" id="UP001203423">
    <property type="component" value="Unassembled WGS sequence"/>
</dbReference>
<dbReference type="RefSeq" id="WP_248939417.1">
    <property type="nucleotide sequence ID" value="NZ_JAKIKS010000018.1"/>
</dbReference>